<dbReference type="Pfam" id="PF01393">
    <property type="entry name" value="Chromo_shadow"/>
    <property type="match status" value="1"/>
</dbReference>
<keyword evidence="6" id="KW-1185">Reference proteome</keyword>
<reference evidence="5" key="1">
    <citation type="journal article" date="2023" name="Science">
        <title>Genome structures resolve the early diversification of teleost fishes.</title>
        <authorList>
            <person name="Parey E."/>
            <person name="Louis A."/>
            <person name="Montfort J."/>
            <person name="Bouchez O."/>
            <person name="Roques C."/>
            <person name="Iampietro C."/>
            <person name="Lluch J."/>
            <person name="Castinel A."/>
            <person name="Donnadieu C."/>
            <person name="Desvignes T."/>
            <person name="Floi Bucao C."/>
            <person name="Jouanno E."/>
            <person name="Wen M."/>
            <person name="Mejri S."/>
            <person name="Dirks R."/>
            <person name="Jansen H."/>
            <person name="Henkel C."/>
            <person name="Chen W.J."/>
            <person name="Zahm M."/>
            <person name="Cabau C."/>
            <person name="Klopp C."/>
            <person name="Thompson A.W."/>
            <person name="Robinson-Rechavi M."/>
            <person name="Braasch I."/>
            <person name="Lecointre G."/>
            <person name="Bobe J."/>
            <person name="Postlethwait J.H."/>
            <person name="Berthelot C."/>
            <person name="Roest Crollius H."/>
            <person name="Guiguen Y."/>
        </authorList>
    </citation>
    <scope>NUCLEOTIDE SEQUENCE</scope>
    <source>
        <strain evidence="5">WJC10195</strain>
    </source>
</reference>
<evidence type="ECO:0000256" key="3">
    <source>
        <dbReference type="SAM" id="MobiDB-lite"/>
    </source>
</evidence>
<dbReference type="PANTHER" id="PTHR22812">
    <property type="entry name" value="CHROMOBOX PROTEIN"/>
    <property type="match status" value="1"/>
</dbReference>
<dbReference type="InterPro" id="IPR016197">
    <property type="entry name" value="Chromo-like_dom_sf"/>
</dbReference>
<dbReference type="GO" id="GO:0000792">
    <property type="term" value="C:heterochromatin"/>
    <property type="evidence" value="ECO:0007669"/>
    <property type="project" value="UniProtKB-ARBA"/>
</dbReference>
<evidence type="ECO:0000313" key="6">
    <source>
        <dbReference type="Proteomes" id="UP001152622"/>
    </source>
</evidence>
<name>A0A9Q1FAT4_SYNKA</name>
<evidence type="ECO:0000256" key="1">
    <source>
        <dbReference type="ARBA" id="ARBA00004123"/>
    </source>
</evidence>
<comment type="caution">
    <text evidence="5">The sequence shown here is derived from an EMBL/GenBank/DDBJ whole genome shotgun (WGS) entry which is preliminary data.</text>
</comment>
<dbReference type="InterPro" id="IPR051219">
    <property type="entry name" value="Heterochromatin_chromo-domain"/>
</dbReference>
<dbReference type="OrthoDB" id="433924at2759"/>
<dbReference type="GO" id="GO:0005634">
    <property type="term" value="C:nucleus"/>
    <property type="evidence" value="ECO:0007669"/>
    <property type="project" value="UniProtKB-SubCell"/>
</dbReference>
<gene>
    <name evidence="5" type="ORF">SKAU_G00220220</name>
</gene>
<sequence length="217" mass="25164">MIVFQTRVIHHGETLRKMRKKQNVKQRKTEETTVVQEFVVEKIIHRRVSDGKVEYYLKWKGFTDADNTWEPEDNLDCPELIEEFLKHFTLEGENEEDLSLIDTHGHHEDTTEISTVHMSYTEHSVSELSGSELQESKVQDPGDREAGSPAGHISQLEPERIIGSTDRQGELMFLVKWKGTEEVALLSAREASARWPQVVITFYEEKLTWHCGEEDQQ</sequence>
<comment type="subcellular location">
    <subcellularLocation>
        <location evidence="1">Nucleus</location>
    </subcellularLocation>
</comment>
<dbReference type="SUPFAM" id="SSF54160">
    <property type="entry name" value="Chromo domain-like"/>
    <property type="match status" value="2"/>
</dbReference>
<proteinExistence type="predicted"/>
<dbReference type="PRINTS" id="PR00504">
    <property type="entry name" value="CHROMODOMAIN"/>
</dbReference>
<evidence type="ECO:0000259" key="4">
    <source>
        <dbReference type="PROSITE" id="PS50013"/>
    </source>
</evidence>
<feature type="compositionally biased region" description="Basic and acidic residues" evidence="3">
    <location>
        <begin position="134"/>
        <end position="146"/>
    </location>
</feature>
<dbReference type="CDD" id="cd00034">
    <property type="entry name" value="CSD"/>
    <property type="match status" value="1"/>
</dbReference>
<dbReference type="Gene3D" id="2.40.50.40">
    <property type="match status" value="2"/>
</dbReference>
<dbReference type="InterPro" id="IPR000953">
    <property type="entry name" value="Chromo/chromo_shadow_dom"/>
</dbReference>
<organism evidence="5 6">
    <name type="scientific">Synaphobranchus kaupii</name>
    <name type="common">Kaup's arrowtooth eel</name>
    <dbReference type="NCBI Taxonomy" id="118154"/>
    <lineage>
        <taxon>Eukaryota</taxon>
        <taxon>Metazoa</taxon>
        <taxon>Chordata</taxon>
        <taxon>Craniata</taxon>
        <taxon>Vertebrata</taxon>
        <taxon>Euteleostomi</taxon>
        <taxon>Actinopterygii</taxon>
        <taxon>Neopterygii</taxon>
        <taxon>Teleostei</taxon>
        <taxon>Anguilliformes</taxon>
        <taxon>Synaphobranchidae</taxon>
        <taxon>Synaphobranchus</taxon>
    </lineage>
</organism>
<keyword evidence="2" id="KW-0539">Nucleus</keyword>
<dbReference type="SMART" id="SM00298">
    <property type="entry name" value="CHROMO"/>
    <property type="match status" value="2"/>
</dbReference>
<dbReference type="PROSITE" id="PS00598">
    <property type="entry name" value="CHROMO_1"/>
    <property type="match status" value="1"/>
</dbReference>
<dbReference type="InterPro" id="IPR023780">
    <property type="entry name" value="Chromo_domain"/>
</dbReference>
<evidence type="ECO:0000256" key="2">
    <source>
        <dbReference type="ARBA" id="ARBA00023242"/>
    </source>
</evidence>
<feature type="domain" description="Chromo" evidence="4">
    <location>
        <begin position="156"/>
        <end position="214"/>
    </location>
</feature>
<feature type="region of interest" description="Disordered" evidence="3">
    <location>
        <begin position="124"/>
        <end position="155"/>
    </location>
</feature>
<dbReference type="SMART" id="SM00300">
    <property type="entry name" value="ChSh"/>
    <property type="match status" value="1"/>
</dbReference>
<accession>A0A9Q1FAT4</accession>
<dbReference type="PROSITE" id="PS50013">
    <property type="entry name" value="CHROMO_2"/>
    <property type="match status" value="2"/>
</dbReference>
<dbReference type="InterPro" id="IPR008251">
    <property type="entry name" value="Chromo_shadow_dom"/>
</dbReference>
<dbReference type="AlphaFoldDB" id="A0A9Q1FAT4"/>
<feature type="domain" description="Chromo" evidence="4">
    <location>
        <begin position="38"/>
        <end position="96"/>
    </location>
</feature>
<dbReference type="InterPro" id="IPR023779">
    <property type="entry name" value="Chromodomain_CS"/>
</dbReference>
<protein>
    <recommendedName>
        <fullName evidence="4">Chromo domain-containing protein</fullName>
    </recommendedName>
</protein>
<dbReference type="FunFam" id="2.40.50.40:FF:000007">
    <property type="entry name" value="Chromobox protein homolog 1"/>
    <property type="match status" value="1"/>
</dbReference>
<dbReference type="Pfam" id="PF00385">
    <property type="entry name" value="Chromo"/>
    <property type="match status" value="1"/>
</dbReference>
<dbReference type="Proteomes" id="UP001152622">
    <property type="component" value="Chromosome 7"/>
</dbReference>
<dbReference type="EMBL" id="JAINUF010000007">
    <property type="protein sequence ID" value="KAJ8354455.1"/>
    <property type="molecule type" value="Genomic_DNA"/>
</dbReference>
<feature type="compositionally biased region" description="Polar residues" evidence="3">
    <location>
        <begin position="124"/>
        <end position="133"/>
    </location>
</feature>
<dbReference type="InterPro" id="IPR017984">
    <property type="entry name" value="Chromo_dom_subgr"/>
</dbReference>
<evidence type="ECO:0000313" key="5">
    <source>
        <dbReference type="EMBL" id="KAJ8354455.1"/>
    </source>
</evidence>